<feature type="domain" description="Type II secretion system protein GspF" evidence="8">
    <location>
        <begin position="215"/>
        <end position="334"/>
    </location>
</feature>
<evidence type="ECO:0000256" key="2">
    <source>
        <dbReference type="ARBA" id="ARBA00005745"/>
    </source>
</evidence>
<organism evidence="9 10">
    <name type="scientific">Aporhodopirellula rubra</name>
    <dbReference type="NCBI Taxonomy" id="980271"/>
    <lineage>
        <taxon>Bacteria</taxon>
        <taxon>Pseudomonadati</taxon>
        <taxon>Planctomycetota</taxon>
        <taxon>Planctomycetia</taxon>
        <taxon>Pirellulales</taxon>
        <taxon>Pirellulaceae</taxon>
        <taxon>Aporhodopirellula</taxon>
    </lineage>
</organism>
<evidence type="ECO:0000259" key="8">
    <source>
        <dbReference type="Pfam" id="PF00482"/>
    </source>
</evidence>
<dbReference type="InterPro" id="IPR018076">
    <property type="entry name" value="T2SS_GspF_dom"/>
</dbReference>
<evidence type="ECO:0000256" key="3">
    <source>
        <dbReference type="ARBA" id="ARBA00022475"/>
    </source>
</evidence>
<keyword evidence="10" id="KW-1185">Reference proteome</keyword>
<keyword evidence="3" id="KW-1003">Cell membrane</keyword>
<evidence type="ECO:0000313" key="9">
    <source>
        <dbReference type="EMBL" id="MBB3204259.1"/>
    </source>
</evidence>
<dbReference type="PANTHER" id="PTHR30012">
    <property type="entry name" value="GENERAL SECRETION PATHWAY PROTEIN"/>
    <property type="match status" value="1"/>
</dbReference>
<dbReference type="PANTHER" id="PTHR30012:SF0">
    <property type="entry name" value="TYPE II SECRETION SYSTEM PROTEIN F-RELATED"/>
    <property type="match status" value="1"/>
</dbReference>
<comment type="subcellular location">
    <subcellularLocation>
        <location evidence="1">Cell membrane</location>
        <topology evidence="1">Multi-pass membrane protein</topology>
    </subcellularLocation>
</comment>
<feature type="transmembrane region" description="Helical" evidence="7">
    <location>
        <begin position="309"/>
        <end position="334"/>
    </location>
</feature>
<dbReference type="Pfam" id="PF00482">
    <property type="entry name" value="T2SSF"/>
    <property type="match status" value="2"/>
</dbReference>
<comment type="caution">
    <text evidence="9">The sequence shown here is derived from an EMBL/GenBank/DDBJ whole genome shotgun (WGS) entry which is preliminary data.</text>
</comment>
<accession>A0A7W5DU86</accession>
<keyword evidence="5 7" id="KW-1133">Transmembrane helix</keyword>
<keyword evidence="4 7" id="KW-0812">Transmembrane</keyword>
<feature type="transmembrane region" description="Helical" evidence="7">
    <location>
        <begin position="164"/>
        <end position="188"/>
    </location>
</feature>
<protein>
    <submittedName>
        <fullName evidence="9">Type II secretory pathway component PulF</fullName>
    </submittedName>
</protein>
<dbReference type="InterPro" id="IPR042094">
    <property type="entry name" value="T2SS_GspF_sf"/>
</dbReference>
<keyword evidence="6 7" id="KW-0472">Membrane</keyword>
<evidence type="ECO:0000256" key="6">
    <source>
        <dbReference type="ARBA" id="ARBA00023136"/>
    </source>
</evidence>
<sequence>MSNNEPLFFQVTVPHERALVRVLSMSVRRRLNTAITVERLAGEFSRGPGRALRQVARLLAERTPIVDALEQTPRALDPTAVLLLRLASESGTFPETLDSLIANDGQTDLADELRTTSVENQLYQVAVGFMMAWLLITFLLTFIIPTFQKMFEEFGIDLPDSMLLLIAIGQYWPLMMILSLGFFVFLLAMGPLIFGRPAWAFGLGRRLPRAGSDLLSLLAIIIQSGRPLKSGIETLSRIHPVSRIRTHLVRASKSIDQGEDTWRALAAEKIIGPTEMDALQIADDKSAQAWLLRRAARLSNTWKDLRGAFVVRCISLTSLFVLAAIVLLAAVAVFTSVYGLVNALACVVYV</sequence>
<evidence type="ECO:0000256" key="4">
    <source>
        <dbReference type="ARBA" id="ARBA00022692"/>
    </source>
</evidence>
<dbReference type="Proteomes" id="UP000536179">
    <property type="component" value="Unassembled WGS sequence"/>
</dbReference>
<dbReference type="RefSeq" id="WP_184300110.1">
    <property type="nucleotide sequence ID" value="NZ_JACHXU010000001.1"/>
</dbReference>
<feature type="domain" description="Type II secretion system protein GspF" evidence="8">
    <location>
        <begin position="20"/>
        <end position="145"/>
    </location>
</feature>
<feature type="transmembrane region" description="Helical" evidence="7">
    <location>
        <begin position="122"/>
        <end position="144"/>
    </location>
</feature>
<name>A0A7W5DU86_9BACT</name>
<dbReference type="AlphaFoldDB" id="A0A7W5DU86"/>
<reference evidence="9 10" key="1">
    <citation type="submission" date="2020-08" db="EMBL/GenBank/DDBJ databases">
        <title>Genomic Encyclopedia of Type Strains, Phase III (KMG-III): the genomes of soil and plant-associated and newly described type strains.</title>
        <authorList>
            <person name="Whitman W."/>
        </authorList>
    </citation>
    <scope>NUCLEOTIDE SEQUENCE [LARGE SCALE GENOMIC DNA]</scope>
    <source>
        <strain evidence="9 10">CECT 8075</strain>
    </source>
</reference>
<evidence type="ECO:0000256" key="7">
    <source>
        <dbReference type="SAM" id="Phobius"/>
    </source>
</evidence>
<dbReference type="GO" id="GO:0005886">
    <property type="term" value="C:plasma membrane"/>
    <property type="evidence" value="ECO:0007669"/>
    <property type="project" value="UniProtKB-SubCell"/>
</dbReference>
<evidence type="ECO:0000256" key="5">
    <source>
        <dbReference type="ARBA" id="ARBA00022989"/>
    </source>
</evidence>
<dbReference type="InterPro" id="IPR003004">
    <property type="entry name" value="GspF/PilC"/>
</dbReference>
<dbReference type="EMBL" id="JACHXU010000001">
    <property type="protein sequence ID" value="MBB3204259.1"/>
    <property type="molecule type" value="Genomic_DNA"/>
</dbReference>
<gene>
    <name evidence="9" type="ORF">FHS27_000023</name>
</gene>
<comment type="similarity">
    <text evidence="2">Belongs to the GSP F family.</text>
</comment>
<evidence type="ECO:0000313" key="10">
    <source>
        <dbReference type="Proteomes" id="UP000536179"/>
    </source>
</evidence>
<dbReference type="Gene3D" id="1.20.81.30">
    <property type="entry name" value="Type II secretion system (T2SS), domain F"/>
    <property type="match status" value="1"/>
</dbReference>
<proteinExistence type="inferred from homology"/>
<evidence type="ECO:0000256" key="1">
    <source>
        <dbReference type="ARBA" id="ARBA00004651"/>
    </source>
</evidence>